<dbReference type="OMA" id="NRELIMT"/>
<evidence type="ECO:0000313" key="3">
    <source>
        <dbReference type="Proteomes" id="UP000054771"/>
    </source>
</evidence>
<dbReference type="STRING" id="454130.A0A0U5FW57"/>
<reference evidence="3" key="1">
    <citation type="journal article" date="2016" name="Genome Announc.">
        <title>Draft genome sequences of fungus Aspergillus calidoustus.</title>
        <authorList>
            <person name="Horn F."/>
            <person name="Linde J."/>
            <person name="Mattern D.J."/>
            <person name="Walther G."/>
            <person name="Guthke R."/>
            <person name="Scherlach K."/>
            <person name="Martin K."/>
            <person name="Brakhage A.A."/>
            <person name="Petzke L."/>
            <person name="Valiante V."/>
        </authorList>
    </citation>
    <scope>NUCLEOTIDE SEQUENCE [LARGE SCALE GENOMIC DNA]</scope>
    <source>
        <strain evidence="3">SF006504</strain>
    </source>
</reference>
<keyword evidence="1" id="KW-0732">Signal</keyword>
<dbReference type="AlphaFoldDB" id="A0A0U5FW57"/>
<accession>A0A0U5FW57</accession>
<evidence type="ECO:0000256" key="1">
    <source>
        <dbReference type="SAM" id="SignalP"/>
    </source>
</evidence>
<dbReference type="InterPro" id="IPR036941">
    <property type="entry name" value="Rcpt_L-dom_sf"/>
</dbReference>
<dbReference type="Gene3D" id="3.80.20.20">
    <property type="entry name" value="Receptor L-domain"/>
    <property type="match status" value="1"/>
</dbReference>
<name>A0A0U5FW57_ASPCI</name>
<organism evidence="2 3">
    <name type="scientific">Aspergillus calidoustus</name>
    <dbReference type="NCBI Taxonomy" id="454130"/>
    <lineage>
        <taxon>Eukaryota</taxon>
        <taxon>Fungi</taxon>
        <taxon>Dikarya</taxon>
        <taxon>Ascomycota</taxon>
        <taxon>Pezizomycotina</taxon>
        <taxon>Eurotiomycetes</taxon>
        <taxon>Eurotiomycetidae</taxon>
        <taxon>Eurotiales</taxon>
        <taxon>Aspergillaceae</taxon>
        <taxon>Aspergillus</taxon>
        <taxon>Aspergillus subgen. Nidulantes</taxon>
    </lineage>
</organism>
<gene>
    <name evidence="2" type="ORF">ASPCAL04096</name>
</gene>
<dbReference type="OrthoDB" id="536881at2759"/>
<sequence>MQLLLLHVVIACGILLLGTAAQECASRENYTVRTQDEVNNLTRNCTEIVGELGLVDWTGSLTLPNITRVGTITLYSGDVSSVDLPELEHLGGNLILTDLPSLSRVSLPKLEYIEGLYLNLVGNTPELQIPKLTNASSVHLRGNFSTQSFDSLQNIEKLFDICNGFSCGFYSHMDASTSMSLSFPVLERVGSFKVGGNVTTLSTPEVTAITCDNEECDWAALHLRLYSSSPIAVNFPKLSAMEGNSYIRGDIDSISLPALRDYTHEFIAVPYEPLNITLPVETGDKFLFSGNVSDINLPNLKSFSRIHVNSDLKIDCDELWDDIKRTSGPLNESNATEYFQCSDGVSVAYSGALRIGSVVAVAVLGMLVGGLV</sequence>
<dbReference type="SUPFAM" id="SSF52058">
    <property type="entry name" value="L domain-like"/>
    <property type="match status" value="1"/>
</dbReference>
<evidence type="ECO:0008006" key="4">
    <source>
        <dbReference type="Google" id="ProtNLM"/>
    </source>
</evidence>
<dbReference type="EMBL" id="CDMC01000003">
    <property type="protein sequence ID" value="CEL02935.1"/>
    <property type="molecule type" value="Genomic_DNA"/>
</dbReference>
<keyword evidence="3" id="KW-1185">Reference proteome</keyword>
<feature type="signal peptide" evidence="1">
    <location>
        <begin position="1"/>
        <end position="21"/>
    </location>
</feature>
<protein>
    <recommendedName>
        <fullName evidence="4">GPI-anchored cell wall organization protein Ecm33</fullName>
    </recommendedName>
</protein>
<evidence type="ECO:0000313" key="2">
    <source>
        <dbReference type="EMBL" id="CEL02935.1"/>
    </source>
</evidence>
<dbReference type="Proteomes" id="UP000054771">
    <property type="component" value="Unassembled WGS sequence"/>
</dbReference>
<feature type="chain" id="PRO_5006857343" description="GPI-anchored cell wall organization protein Ecm33" evidence="1">
    <location>
        <begin position="22"/>
        <end position="372"/>
    </location>
</feature>
<proteinExistence type="predicted"/>